<evidence type="ECO:0000313" key="2">
    <source>
        <dbReference type="Proteomes" id="UP001391051"/>
    </source>
</evidence>
<dbReference type="EMBL" id="JAQQWE010000010">
    <property type="protein sequence ID" value="KAK7937817.1"/>
    <property type="molecule type" value="Genomic_DNA"/>
</dbReference>
<gene>
    <name evidence="1" type="ORF">PG986_014685</name>
</gene>
<comment type="caution">
    <text evidence="1">The sequence shown here is derived from an EMBL/GenBank/DDBJ whole genome shotgun (WGS) entry which is preliminary data.</text>
</comment>
<accession>A0ABR1PTP9</accession>
<proteinExistence type="predicted"/>
<keyword evidence="2" id="KW-1185">Reference proteome</keyword>
<dbReference type="Proteomes" id="UP001391051">
    <property type="component" value="Unassembled WGS sequence"/>
</dbReference>
<reference evidence="1 2" key="1">
    <citation type="submission" date="2023-01" db="EMBL/GenBank/DDBJ databases">
        <title>Analysis of 21 Apiospora genomes using comparative genomics revels a genus with tremendous synthesis potential of carbohydrate active enzymes and secondary metabolites.</title>
        <authorList>
            <person name="Sorensen T."/>
        </authorList>
    </citation>
    <scope>NUCLEOTIDE SEQUENCE [LARGE SCALE GENOMIC DNA]</scope>
    <source>
        <strain evidence="1 2">CBS 24483</strain>
    </source>
</reference>
<evidence type="ECO:0000313" key="1">
    <source>
        <dbReference type="EMBL" id="KAK7937817.1"/>
    </source>
</evidence>
<name>A0ABR1PTP9_9PEZI</name>
<dbReference type="RefSeq" id="XP_066693145.1">
    <property type="nucleotide sequence ID" value="XM_066850907.1"/>
</dbReference>
<organism evidence="1 2">
    <name type="scientific">Apiospora aurea</name>
    <dbReference type="NCBI Taxonomy" id="335848"/>
    <lineage>
        <taxon>Eukaryota</taxon>
        <taxon>Fungi</taxon>
        <taxon>Dikarya</taxon>
        <taxon>Ascomycota</taxon>
        <taxon>Pezizomycotina</taxon>
        <taxon>Sordariomycetes</taxon>
        <taxon>Xylariomycetidae</taxon>
        <taxon>Amphisphaeriales</taxon>
        <taxon>Apiosporaceae</taxon>
        <taxon>Apiospora</taxon>
    </lineage>
</organism>
<protein>
    <submittedName>
        <fullName evidence="1">Uncharacterized protein</fullName>
    </submittedName>
</protein>
<dbReference type="GeneID" id="92083969"/>
<sequence length="61" mass="6710">MASNQRHVFVLDLAKDIVITADRTTEEGENVAMQVLNLVIDGETPSNMSTLTMAERTNSET</sequence>